<dbReference type="EMBL" id="GBXM01007915">
    <property type="protein sequence ID" value="JAI00663.1"/>
    <property type="molecule type" value="Transcribed_RNA"/>
</dbReference>
<reference evidence="1" key="2">
    <citation type="journal article" date="2015" name="Fish Shellfish Immunol.">
        <title>Early steps in the European eel (Anguilla anguilla)-Vibrio vulnificus interaction in the gills: Role of the RtxA13 toxin.</title>
        <authorList>
            <person name="Callol A."/>
            <person name="Pajuelo D."/>
            <person name="Ebbesson L."/>
            <person name="Teles M."/>
            <person name="MacKenzie S."/>
            <person name="Amaro C."/>
        </authorList>
    </citation>
    <scope>NUCLEOTIDE SEQUENCE</scope>
</reference>
<reference evidence="1" key="1">
    <citation type="submission" date="2014-11" db="EMBL/GenBank/DDBJ databases">
        <authorList>
            <person name="Amaro Gonzalez C."/>
        </authorList>
    </citation>
    <scope>NUCLEOTIDE SEQUENCE</scope>
</reference>
<proteinExistence type="predicted"/>
<organism evidence="1">
    <name type="scientific">Anguilla anguilla</name>
    <name type="common">European freshwater eel</name>
    <name type="synonym">Muraena anguilla</name>
    <dbReference type="NCBI Taxonomy" id="7936"/>
    <lineage>
        <taxon>Eukaryota</taxon>
        <taxon>Metazoa</taxon>
        <taxon>Chordata</taxon>
        <taxon>Craniata</taxon>
        <taxon>Vertebrata</taxon>
        <taxon>Euteleostomi</taxon>
        <taxon>Actinopterygii</taxon>
        <taxon>Neopterygii</taxon>
        <taxon>Teleostei</taxon>
        <taxon>Anguilliformes</taxon>
        <taxon>Anguillidae</taxon>
        <taxon>Anguilla</taxon>
    </lineage>
</organism>
<sequence length="41" mass="4710">MSFYCQYLGLWNKFTSLPLVLCAKMSLSRLSGHILSWTISL</sequence>
<protein>
    <submittedName>
        <fullName evidence="1">Uncharacterized protein</fullName>
    </submittedName>
</protein>
<name>A0A0E9XD34_ANGAN</name>
<evidence type="ECO:0000313" key="1">
    <source>
        <dbReference type="EMBL" id="JAI00663.1"/>
    </source>
</evidence>
<accession>A0A0E9XD34</accession>
<dbReference type="AlphaFoldDB" id="A0A0E9XD34"/>